<feature type="domain" description="Peptidase S1" evidence="2">
    <location>
        <begin position="21"/>
        <end position="279"/>
    </location>
</feature>
<dbReference type="InterPro" id="IPR043504">
    <property type="entry name" value="Peptidase_S1_PA_chymotrypsin"/>
</dbReference>
<dbReference type="PROSITE" id="PS00134">
    <property type="entry name" value="TRYPSIN_HIS"/>
    <property type="match status" value="1"/>
</dbReference>
<evidence type="ECO:0000259" key="2">
    <source>
        <dbReference type="PROSITE" id="PS50240"/>
    </source>
</evidence>
<keyword evidence="1" id="KW-1015">Disulfide bond</keyword>
<dbReference type="SUPFAM" id="SSF50494">
    <property type="entry name" value="Trypsin-like serine proteases"/>
    <property type="match status" value="1"/>
</dbReference>
<dbReference type="Pfam" id="PF00089">
    <property type="entry name" value="Trypsin"/>
    <property type="match status" value="1"/>
</dbReference>
<evidence type="ECO:0000256" key="1">
    <source>
        <dbReference type="ARBA" id="ARBA00023157"/>
    </source>
</evidence>
<dbReference type="PROSITE" id="PS50240">
    <property type="entry name" value="TRYPSIN_DOM"/>
    <property type="match status" value="1"/>
</dbReference>
<dbReference type="OrthoDB" id="10002959at2759"/>
<dbReference type="InterPro" id="IPR001254">
    <property type="entry name" value="Trypsin_dom"/>
</dbReference>
<name>A0A8J4SZC7_9TREM</name>
<comment type="caution">
    <text evidence="3">The sequence shown here is derived from an EMBL/GenBank/DDBJ whole genome shotgun (WGS) entry which is preliminary data.</text>
</comment>
<dbReference type="AlphaFoldDB" id="A0A8J4SZC7"/>
<evidence type="ECO:0000313" key="4">
    <source>
        <dbReference type="Proteomes" id="UP000748531"/>
    </source>
</evidence>
<keyword evidence="4" id="KW-1185">Reference proteome</keyword>
<dbReference type="PANTHER" id="PTHR24252">
    <property type="entry name" value="ACROSIN-RELATED"/>
    <property type="match status" value="1"/>
</dbReference>
<organism evidence="3 4">
    <name type="scientific">Paragonimus heterotremus</name>
    <dbReference type="NCBI Taxonomy" id="100268"/>
    <lineage>
        <taxon>Eukaryota</taxon>
        <taxon>Metazoa</taxon>
        <taxon>Spiralia</taxon>
        <taxon>Lophotrochozoa</taxon>
        <taxon>Platyhelminthes</taxon>
        <taxon>Trematoda</taxon>
        <taxon>Digenea</taxon>
        <taxon>Plagiorchiida</taxon>
        <taxon>Troglotremata</taxon>
        <taxon>Troglotrematidae</taxon>
        <taxon>Paragonimus</taxon>
    </lineage>
</organism>
<dbReference type="PRINTS" id="PR00722">
    <property type="entry name" value="CHYMOTRYPSIN"/>
</dbReference>
<proteinExistence type="predicted"/>
<accession>A0A8J4SZC7</accession>
<dbReference type="CDD" id="cd00190">
    <property type="entry name" value="Tryp_SPc"/>
    <property type="match status" value="1"/>
</dbReference>
<dbReference type="PANTHER" id="PTHR24252:SF7">
    <property type="entry name" value="HYALIN"/>
    <property type="match status" value="1"/>
</dbReference>
<sequence>MTKTQLCALALNVQNKTGKRIINGSPAPEGRVPWAGQMKAVRNNINWRNCGVTVISTHWLLTAAHCIYHQKKHTQREQIMDKRSAARNQSDVLYENSLQGYYPNQRRRILHFHAERIVVHPNYQTSVLFHDIALIKVRGQIPIDGTYIAIASLPPAGNSNNVPEVGSQNYIVGFGCRYSGGDVVNRAHVLQLKTNTKQECVYAYGPSLVNYATQFCAGYFNQNTGVCLGDSGSGLISFQYGRPMIVGVASAAVKSDMGNSPGKFVRVASYVSWIRQYVG</sequence>
<dbReference type="InterPro" id="IPR001314">
    <property type="entry name" value="Peptidase_S1A"/>
</dbReference>
<dbReference type="SMART" id="SM00020">
    <property type="entry name" value="Tryp_SPc"/>
    <property type="match status" value="1"/>
</dbReference>
<dbReference type="Gene3D" id="2.40.10.10">
    <property type="entry name" value="Trypsin-like serine proteases"/>
    <property type="match status" value="1"/>
</dbReference>
<dbReference type="InterPro" id="IPR009003">
    <property type="entry name" value="Peptidase_S1_PA"/>
</dbReference>
<dbReference type="InterPro" id="IPR018114">
    <property type="entry name" value="TRYPSIN_HIS"/>
</dbReference>
<gene>
    <name evidence="3" type="ORF">PHET_09019</name>
</gene>
<protein>
    <recommendedName>
        <fullName evidence="2">Peptidase S1 domain-containing protein</fullName>
    </recommendedName>
</protein>
<dbReference type="EMBL" id="LUCH01017441">
    <property type="protein sequence ID" value="KAF5394984.1"/>
    <property type="molecule type" value="Genomic_DNA"/>
</dbReference>
<dbReference type="GO" id="GO:0004252">
    <property type="term" value="F:serine-type endopeptidase activity"/>
    <property type="evidence" value="ECO:0007669"/>
    <property type="project" value="InterPro"/>
</dbReference>
<dbReference type="Proteomes" id="UP000748531">
    <property type="component" value="Unassembled WGS sequence"/>
</dbReference>
<dbReference type="GO" id="GO:0006508">
    <property type="term" value="P:proteolysis"/>
    <property type="evidence" value="ECO:0007669"/>
    <property type="project" value="InterPro"/>
</dbReference>
<evidence type="ECO:0000313" key="3">
    <source>
        <dbReference type="EMBL" id="KAF5394984.1"/>
    </source>
</evidence>
<reference evidence="3" key="1">
    <citation type="submission" date="2019-05" db="EMBL/GenBank/DDBJ databases">
        <title>Annotation for the trematode Paragonimus heterotremus.</title>
        <authorList>
            <person name="Choi Y.-J."/>
        </authorList>
    </citation>
    <scope>NUCLEOTIDE SEQUENCE</scope>
    <source>
        <strain evidence="3">LC</strain>
    </source>
</reference>